<protein>
    <recommendedName>
        <fullName evidence="9">Protein piccolo</fullName>
    </recommendedName>
</protein>
<feature type="compositionally biased region" description="Polar residues" evidence="4">
    <location>
        <begin position="173"/>
        <end position="185"/>
    </location>
</feature>
<dbReference type="GO" id="GO:0045202">
    <property type="term" value="C:synapse"/>
    <property type="evidence" value="ECO:0007669"/>
    <property type="project" value="UniProtKB-SubCell"/>
</dbReference>
<feature type="region of interest" description="Disordered" evidence="4">
    <location>
        <begin position="437"/>
        <end position="470"/>
    </location>
</feature>
<dbReference type="InterPro" id="IPR035892">
    <property type="entry name" value="C2_domain_sf"/>
</dbReference>
<keyword evidence="3" id="KW-0175">Coiled coil</keyword>
<dbReference type="Pfam" id="PF00168">
    <property type="entry name" value="C2"/>
    <property type="match status" value="1"/>
</dbReference>
<dbReference type="SUPFAM" id="SSF49562">
    <property type="entry name" value="C2 domain (Calcium/lipid-binding domain, CaLB)"/>
    <property type="match status" value="1"/>
</dbReference>
<evidence type="ECO:0000256" key="1">
    <source>
        <dbReference type="ARBA" id="ARBA00023018"/>
    </source>
</evidence>
<feature type="region of interest" description="Disordered" evidence="4">
    <location>
        <begin position="1306"/>
        <end position="1326"/>
    </location>
</feature>
<feature type="compositionally biased region" description="Basic and acidic residues" evidence="4">
    <location>
        <begin position="1003"/>
        <end position="1036"/>
    </location>
</feature>
<feature type="compositionally biased region" description="Low complexity" evidence="4">
    <location>
        <begin position="664"/>
        <end position="688"/>
    </location>
</feature>
<dbReference type="Proteomes" id="UP001328107">
    <property type="component" value="Unassembled WGS sequence"/>
</dbReference>
<organism evidence="7 8">
    <name type="scientific">Pristionchus mayeri</name>
    <dbReference type="NCBI Taxonomy" id="1317129"/>
    <lineage>
        <taxon>Eukaryota</taxon>
        <taxon>Metazoa</taxon>
        <taxon>Ecdysozoa</taxon>
        <taxon>Nematoda</taxon>
        <taxon>Chromadorea</taxon>
        <taxon>Rhabditida</taxon>
        <taxon>Rhabditina</taxon>
        <taxon>Diplogasteromorpha</taxon>
        <taxon>Diplogasteroidea</taxon>
        <taxon>Neodiplogasteridae</taxon>
        <taxon>Pristionchus</taxon>
    </lineage>
</organism>
<dbReference type="InterPro" id="IPR001478">
    <property type="entry name" value="PDZ"/>
</dbReference>
<feature type="region of interest" description="Disordered" evidence="4">
    <location>
        <begin position="1646"/>
        <end position="1675"/>
    </location>
</feature>
<name>A0AAN5CNW5_9BILA</name>
<dbReference type="InterPro" id="IPR000008">
    <property type="entry name" value="C2_dom"/>
</dbReference>
<feature type="compositionally biased region" description="Polar residues" evidence="4">
    <location>
        <begin position="579"/>
        <end position="591"/>
    </location>
</feature>
<feature type="compositionally biased region" description="Basic and acidic residues" evidence="4">
    <location>
        <begin position="1"/>
        <end position="31"/>
    </location>
</feature>
<evidence type="ECO:0008006" key="9">
    <source>
        <dbReference type="Google" id="ProtNLM"/>
    </source>
</evidence>
<feature type="compositionally biased region" description="Basic and acidic residues" evidence="4">
    <location>
        <begin position="1126"/>
        <end position="1146"/>
    </location>
</feature>
<feature type="region of interest" description="Disordered" evidence="4">
    <location>
        <begin position="1119"/>
        <end position="1149"/>
    </location>
</feature>
<feature type="compositionally biased region" description="Low complexity" evidence="4">
    <location>
        <begin position="306"/>
        <end position="325"/>
    </location>
</feature>
<evidence type="ECO:0000256" key="3">
    <source>
        <dbReference type="SAM" id="Coils"/>
    </source>
</evidence>
<reference evidence="8" key="1">
    <citation type="submission" date="2022-10" db="EMBL/GenBank/DDBJ databases">
        <title>Genome assembly of Pristionchus species.</title>
        <authorList>
            <person name="Yoshida K."/>
            <person name="Sommer R.J."/>
        </authorList>
    </citation>
    <scope>NUCLEOTIDE SEQUENCE [LARGE SCALE GENOMIC DNA]</scope>
    <source>
        <strain evidence="8">RS5460</strain>
    </source>
</reference>
<evidence type="ECO:0000259" key="6">
    <source>
        <dbReference type="PROSITE" id="PS50106"/>
    </source>
</evidence>
<dbReference type="Gene3D" id="2.30.42.10">
    <property type="match status" value="1"/>
</dbReference>
<dbReference type="InterPro" id="IPR036034">
    <property type="entry name" value="PDZ_sf"/>
</dbReference>
<dbReference type="PANTHER" id="PTHR12157">
    <property type="entry name" value="REGULATING SYNAPTIC MEMBRANE EXOCYTOSIS PROTEIN"/>
    <property type="match status" value="1"/>
</dbReference>
<feature type="region of interest" description="Disordered" evidence="4">
    <location>
        <begin position="1"/>
        <end position="267"/>
    </location>
</feature>
<dbReference type="EMBL" id="BTRK01000004">
    <property type="protein sequence ID" value="GMR47913.1"/>
    <property type="molecule type" value="Genomic_DNA"/>
</dbReference>
<dbReference type="PANTHER" id="PTHR12157:SF21">
    <property type="entry name" value="RAB3 INTERACTING MOLECULE, ISOFORM F"/>
    <property type="match status" value="1"/>
</dbReference>
<proteinExistence type="predicted"/>
<evidence type="ECO:0000259" key="5">
    <source>
        <dbReference type="PROSITE" id="PS50004"/>
    </source>
</evidence>
<accession>A0AAN5CNW5</accession>
<dbReference type="InterPro" id="IPR039032">
    <property type="entry name" value="Rim-like"/>
</dbReference>
<evidence type="ECO:0000256" key="4">
    <source>
        <dbReference type="SAM" id="MobiDB-lite"/>
    </source>
</evidence>
<keyword evidence="8" id="KW-1185">Reference proteome</keyword>
<feature type="compositionally biased region" description="Acidic residues" evidence="4">
    <location>
        <begin position="227"/>
        <end position="244"/>
    </location>
</feature>
<feature type="region of interest" description="Disordered" evidence="4">
    <location>
        <begin position="299"/>
        <end position="343"/>
    </location>
</feature>
<evidence type="ECO:0000256" key="2">
    <source>
        <dbReference type="ARBA" id="ARBA00034103"/>
    </source>
</evidence>
<feature type="region of interest" description="Disordered" evidence="4">
    <location>
        <begin position="946"/>
        <end position="1036"/>
    </location>
</feature>
<dbReference type="SMART" id="SM00239">
    <property type="entry name" value="C2"/>
    <property type="match status" value="1"/>
</dbReference>
<feature type="compositionally biased region" description="Basic and acidic residues" evidence="4">
    <location>
        <begin position="972"/>
        <end position="989"/>
    </location>
</feature>
<feature type="compositionally biased region" description="Low complexity" evidence="4">
    <location>
        <begin position="440"/>
        <end position="464"/>
    </location>
</feature>
<dbReference type="GO" id="GO:0006887">
    <property type="term" value="P:exocytosis"/>
    <property type="evidence" value="ECO:0007669"/>
    <property type="project" value="InterPro"/>
</dbReference>
<feature type="region of interest" description="Disordered" evidence="4">
    <location>
        <begin position="1402"/>
        <end position="1453"/>
    </location>
</feature>
<feature type="domain" description="C2" evidence="5">
    <location>
        <begin position="1717"/>
        <end position="1841"/>
    </location>
</feature>
<comment type="subcellular location">
    <subcellularLocation>
        <location evidence="2">Synapse</location>
    </subcellularLocation>
</comment>
<dbReference type="Gene3D" id="2.60.40.150">
    <property type="entry name" value="C2 domain"/>
    <property type="match status" value="1"/>
</dbReference>
<gene>
    <name evidence="7" type="ORF">PMAYCL1PPCAC_18108</name>
</gene>
<feature type="region of interest" description="Disordered" evidence="4">
    <location>
        <begin position="714"/>
        <end position="739"/>
    </location>
</feature>
<evidence type="ECO:0000313" key="8">
    <source>
        <dbReference type="Proteomes" id="UP001328107"/>
    </source>
</evidence>
<feature type="compositionally biased region" description="Basic and acidic residues" evidence="4">
    <location>
        <begin position="42"/>
        <end position="52"/>
    </location>
</feature>
<dbReference type="CDD" id="cd06714">
    <property type="entry name" value="PDZ_RIM-like"/>
    <property type="match status" value="1"/>
</dbReference>
<feature type="region of interest" description="Disordered" evidence="4">
    <location>
        <begin position="645"/>
        <end position="688"/>
    </location>
</feature>
<evidence type="ECO:0000313" key="7">
    <source>
        <dbReference type="EMBL" id="GMR47913.1"/>
    </source>
</evidence>
<sequence length="1894" mass="210476">MRRREMDRVEEEQMRERERLRWEEEKRIQEENRDEDLLVDSSEVRDGAESRTDGCSTDEDAFAFSETGPRFELPEGVEDWQQESEWKSDTKPRMWTTVFESDESESVSVERDDVFPLPPSGSVANQSDTQSTSGSPMVYRNRYSSSSREDNSPVDAIEMDEVYDNFSIAEAPSPSNGRTIPSTVSGGFRFDRGQEIEFDSTPRSLPSSSLPRASIPEISVTIHETPESDEEESGGEHTSDDEDYPDKVISAPVAAPISFEEVEREREVNEAAATQMLHQIQALGDEAANDEFDVQWAHSQLKKTSKSPPVSVPSSSPSSLPPESSTDSEETSRKNPFLEDDDVKVDMEELNTDYSQAAAYYAGMGSGGLINHRPGPVYTITEEDEGERVMEGDAKSVAREKARRTAAAATKAILSFYEQQKEEEKKIERIARPLSSITSIPPTESKTTMTTKTTTTAIEAPTPSKGDGNYTQFSLPSYSSVPSSSSLVTIPPPSFSSTLEEVAKDLPARIIDPALQISAVAEPTDVIDHSDRLFEAVYRNESADSKPNLLFYDDSSFIALGNDGHGTSTSPSFLIPNTGDLSSDESPSTPSKLKRSPAMMMPPERKIIDPVDPSSSSTPFVLPPYNKRTEDTAASVSSSILKDVSPVGEKTTATSVGSGKSRADGPSPSALPASAADSAPSSKITSSSASQFFPDKAFQYNWMKQLEDDAEWLAASTSSQSEMGRRKLPSIPPPITSSSIRPVVSLPSSTLSSSLTRSSKPSAPIYITSPMVPPPSSSAPSSHLFSLPPQSEPFTRPSSALNRSLYDLSRPSSASSTLSYGVASIQAGCPFQSSSFPSKPRGVSLPSPRQPISMVGKHYKSPSLSKLPSTLARVKLKKELKEAVNRRRESLEATEIEANQRQYVVHKMLVTGLLPEPREDELPKVIPCLLPVELVEGARVTPTAFPRYESTPSEPIHSKREAAVSTEGAALWREEKRKEPRSLSDEPRRIHSMKTEGTQTEAPLRESPLRLMRYEDERESRERQREVRHEREMMETEERRRKTDDLIDATRRYFEEYDRQLREIGERGRTSAARKHLNLSSEDDALARETRRLQILEELDRKRRERERLFGEEYGRRRDHYGSLPRMDRNRSPRSRGDYTLRENDPLPHYQYGSLPRNLERFGGGPQIQVDYEQAFGSGPSHFPTSRSLYDLYGEDPLVYDDITRTSNVPIRGRSLGYLDQLGVDSDRLLLSAPYEPHRQSTDMISQYANYLSRQFGDSTLGGSSFDHPTLPPPAPLSIPPQREMMVDPPFSDPYYPSLPLYPPPSTPYTSSSRQPLPSHLPPAMAPLSDPYSTSHVYSRSESNYGARPSFHSLDYGNLHRQVIPPQTWTSGGAVQRTSAAYPPSSLTHGYSQPLLESSYLGGSSLSRPTEGNRSWSNGNLPDDALSRVYHSAGRRRAQENRANNNPSGVMSFPLSTTTSRFYDHQLNEKGGAEASLNHEDLFATSTLGRQKRQTTFASTDDVISASGGRRRHESAYRRATSSGRTRPGNVKRLLLLRKYKDHNIYNDLGVRVVGGKRMGTGELGAFVSAVNSARHCNTLGQIAEGDQVLEWNGVLLTGKTFEEVERIVNASTGEVEILIKSHSSPSLPSSLSLSNRYEDRPYDTLPALRSREFSPDRTPPVPQHRSKTTHSHHLSNGHLPYEDVASPVFDVYPPVNGFAQTGVKHHQYSALRSLESLGHLQVALSYEHPSQRLIVRALSARGLKARDSTRGHAPPNPFVKIYLLPGRKVSHKRRTRFVPSSADPEWNQLVEYDISWSALPRMHLEFSLWDYDKFSENNSLGQVIVSLNDSNVLTGISRWYKISSLEIPLNGQTKDLNPVYSNGVGASNGTRVPYRSNYSYNPTNLDIGYPAIK</sequence>
<feature type="region of interest" description="Disordered" evidence="4">
    <location>
        <begin position="770"/>
        <end position="798"/>
    </location>
</feature>
<dbReference type="GO" id="GO:0031267">
    <property type="term" value="F:small GTPase binding"/>
    <property type="evidence" value="ECO:0007669"/>
    <property type="project" value="InterPro"/>
</dbReference>
<dbReference type="GO" id="GO:0016020">
    <property type="term" value="C:membrane"/>
    <property type="evidence" value="ECO:0007669"/>
    <property type="project" value="InterPro"/>
</dbReference>
<feature type="compositionally biased region" description="Polar residues" evidence="4">
    <location>
        <begin position="1408"/>
        <end position="1420"/>
    </location>
</feature>
<dbReference type="PROSITE" id="PS50106">
    <property type="entry name" value="PDZ"/>
    <property type="match status" value="1"/>
</dbReference>
<feature type="compositionally biased region" description="Low complexity" evidence="4">
    <location>
        <begin position="778"/>
        <end position="789"/>
    </location>
</feature>
<feature type="region of interest" description="Disordered" evidence="4">
    <location>
        <begin position="569"/>
        <end position="632"/>
    </location>
</feature>
<feature type="domain" description="PDZ" evidence="6">
    <location>
        <begin position="1534"/>
        <end position="1624"/>
    </location>
</feature>
<feature type="compositionally biased region" description="Low complexity" evidence="4">
    <location>
        <begin position="201"/>
        <end position="216"/>
    </location>
</feature>
<feature type="compositionally biased region" description="Basic residues" evidence="4">
    <location>
        <begin position="1665"/>
        <end position="1675"/>
    </location>
</feature>
<dbReference type="PROSITE" id="PS50004">
    <property type="entry name" value="C2"/>
    <property type="match status" value="1"/>
</dbReference>
<feature type="compositionally biased region" description="Polar residues" evidence="4">
    <location>
        <begin position="122"/>
        <end position="135"/>
    </location>
</feature>
<feature type="coiled-coil region" evidence="3">
    <location>
        <begin position="873"/>
        <end position="901"/>
    </location>
</feature>
<keyword evidence="1" id="KW-0770">Synapse</keyword>
<dbReference type="SMART" id="SM00228">
    <property type="entry name" value="PDZ"/>
    <property type="match status" value="1"/>
</dbReference>
<dbReference type="SUPFAM" id="SSF50156">
    <property type="entry name" value="PDZ domain-like"/>
    <property type="match status" value="1"/>
</dbReference>
<comment type="caution">
    <text evidence="7">The sequence shown here is derived from an EMBL/GenBank/DDBJ whole genome shotgun (WGS) entry which is preliminary data.</text>
</comment>